<keyword evidence="2" id="KW-1185">Reference proteome</keyword>
<dbReference type="Proteomes" id="UP001189429">
    <property type="component" value="Unassembled WGS sequence"/>
</dbReference>
<reference evidence="1" key="1">
    <citation type="submission" date="2023-10" db="EMBL/GenBank/DDBJ databases">
        <authorList>
            <person name="Chen Y."/>
            <person name="Shah S."/>
            <person name="Dougan E. K."/>
            <person name="Thang M."/>
            <person name="Chan C."/>
        </authorList>
    </citation>
    <scope>NUCLEOTIDE SEQUENCE [LARGE SCALE GENOMIC DNA]</scope>
</reference>
<gene>
    <name evidence="1" type="ORF">PCOR1329_LOCUS57178</name>
</gene>
<protein>
    <submittedName>
        <fullName evidence="1">Uncharacterized protein</fullName>
    </submittedName>
</protein>
<dbReference type="EMBL" id="CAUYUJ010017059">
    <property type="protein sequence ID" value="CAK0871314.1"/>
    <property type="molecule type" value="Genomic_DNA"/>
</dbReference>
<comment type="caution">
    <text evidence="1">The sequence shown here is derived from an EMBL/GenBank/DDBJ whole genome shotgun (WGS) entry which is preliminary data.</text>
</comment>
<evidence type="ECO:0000313" key="2">
    <source>
        <dbReference type="Proteomes" id="UP001189429"/>
    </source>
</evidence>
<proteinExistence type="predicted"/>
<name>A0ABN9VDX5_9DINO</name>
<sequence length="688" mass="73923">MLDSNPTEVRLFPLLQEAPKQKMRRSESALKVLSSAAGASTRALGTAAGALTAGRLALGEKEWCALPVPVASSTASGLVHLQEQSYEFTVSQVLLPPLHGSPARVTCFQVLPSLVIRNRTDELLHVRPSGQGSTVLQIKPCESKPCYSVQGKKGARVVQLRLGSEDSDAVATQSMWSGSVLCEDSANGRHSLRVRCESSESSTPLSPGLLSVATTNGTRVISVEVSAASEGTRIVTVSGSPCLIAACVAPQVASLTVETDAPAEVVHDSSTTGVLRRNLNLLAKNVEQAARMAGGTALVAGERVAKTARAAGESVAMTASVARASLAAAALGESVQPQTLGNSSRWRARVSRSNNSLDDTPDLEASPTRAIVEGVGSPVRWGFPEPVGWYQPFLNRNKGIESTSVVLHWQQPDPPAFQQRQATRRLDKQWPGKQQVQLNQTVVNGVLLRLCLWSQTPLVVLRSTLPPGTGIMVRVRLRVQQSHLDSLAAIAVKRAADAEHAEGEGRFAQLLAWSAECAGSEQTPEPLDRSPDEVRCSVLQDAWCAAGRGNPDLLEVKEVALSTCVGKRSSEEHDQCLWDADTAKQRLEVQWVCGECGELVNSPDPPSICASCNRELARTRIRARSRQISQDFGSTQIAVRPHLDLHLKLSKVYVSVVSERERQELFLGRLSGFSLRLNQSSVDETGKL</sequence>
<feature type="non-terminal residue" evidence="1">
    <location>
        <position position="688"/>
    </location>
</feature>
<organism evidence="1 2">
    <name type="scientific">Prorocentrum cordatum</name>
    <dbReference type="NCBI Taxonomy" id="2364126"/>
    <lineage>
        <taxon>Eukaryota</taxon>
        <taxon>Sar</taxon>
        <taxon>Alveolata</taxon>
        <taxon>Dinophyceae</taxon>
        <taxon>Prorocentrales</taxon>
        <taxon>Prorocentraceae</taxon>
        <taxon>Prorocentrum</taxon>
    </lineage>
</organism>
<evidence type="ECO:0000313" key="1">
    <source>
        <dbReference type="EMBL" id="CAK0871314.1"/>
    </source>
</evidence>
<accession>A0ABN9VDX5</accession>